<reference evidence="3" key="3">
    <citation type="submission" date="2025-09" db="UniProtKB">
        <authorList>
            <consortium name="Ensembl"/>
        </authorList>
    </citation>
    <scope>IDENTIFICATION</scope>
</reference>
<dbReference type="GO" id="GO:0016615">
    <property type="term" value="F:malate dehydrogenase activity"/>
    <property type="evidence" value="ECO:0007669"/>
    <property type="project" value="InterPro"/>
</dbReference>
<dbReference type="Proteomes" id="UP000472264">
    <property type="component" value="Chromosome 2"/>
</dbReference>
<dbReference type="InParanoid" id="A0A665TFS0"/>
<dbReference type="Ensembl" id="ENSENLT00000009429.1">
    <property type="protein sequence ID" value="ENSENLP00000008995.1"/>
    <property type="gene ID" value="ENSENLG00000004368.1"/>
</dbReference>
<accession>A0A665TFS0</accession>
<dbReference type="Gene3D" id="3.90.110.10">
    <property type="entry name" value="Lactate dehydrogenase/glycoside hydrolase, family 4, C-terminal"/>
    <property type="match status" value="1"/>
</dbReference>
<dbReference type="FunCoup" id="A0A665TFS0">
    <property type="interactions" value="619"/>
</dbReference>
<dbReference type="AlphaFoldDB" id="A0A665TFS0"/>
<dbReference type="FunFam" id="3.40.50.720:FF:000144">
    <property type="entry name" value="Malate dehydrogenase [NADP]"/>
    <property type="match status" value="1"/>
</dbReference>
<dbReference type="OMA" id="QHPDVWE"/>
<reference evidence="3" key="2">
    <citation type="submission" date="2025-08" db="UniProtKB">
        <authorList>
            <consortium name="Ensembl"/>
        </authorList>
    </citation>
    <scope>IDENTIFICATION</scope>
</reference>
<keyword evidence="2" id="KW-0560">Oxidoreductase</keyword>
<evidence type="ECO:0000313" key="3">
    <source>
        <dbReference type="Ensembl" id="ENSENLP00000008995.1"/>
    </source>
</evidence>
<dbReference type="InterPro" id="IPR015955">
    <property type="entry name" value="Lactate_DH/Glyco_Ohase_4_C"/>
</dbReference>
<proteinExistence type="inferred from homology"/>
<dbReference type="PANTHER" id="PTHR23382">
    <property type="entry name" value="MALATE DEHYDROGENASE"/>
    <property type="match status" value="1"/>
</dbReference>
<dbReference type="InterPro" id="IPR010945">
    <property type="entry name" value="Malate_DH_type2"/>
</dbReference>
<dbReference type="InterPro" id="IPR036291">
    <property type="entry name" value="NAD(P)-bd_dom_sf"/>
</dbReference>
<name>A0A665TFS0_ECHNA</name>
<dbReference type="GO" id="GO:0016616">
    <property type="term" value="F:oxidoreductase activity, acting on the CH-OH group of donors, NAD or NADP as acceptor"/>
    <property type="evidence" value="ECO:0007669"/>
    <property type="project" value="InterPro"/>
</dbReference>
<gene>
    <name evidence="3" type="primary">mdh1b</name>
</gene>
<dbReference type="GO" id="GO:0006108">
    <property type="term" value="P:malate metabolic process"/>
    <property type="evidence" value="ECO:0007669"/>
    <property type="project" value="InterPro"/>
</dbReference>
<sequence length="440" mass="49166">MAKFVLAGRADCPHLAKAELLADALQGSLPNFTVHKIFIRPEDWREWLDSTCKRHGWKHDESPLVWRELVDRGGKGMLLGGFSDFLEHCQEYYSISSDMTSEMMLSVAAENLQTKLSQAVEELRHASFIKPLHIWISSALSPACPLLIPNLLSAEVFPHDAAISLHLLDVDGDEEGLEGLRMETEDLALPLLHQVKIYTDLEQAFHEADVILLLDESLSDGNNTENESKEEKKKKIKNISDRYREYGQLIDSRANKEVKVIVSGDSFVNLRCSLLVDYIHSIDRNQFVTMATQLENEAKAIIAKKLRVKPSDITDVIVWGNISGSFYIDMQRAKVFNYDGPIKGPPIISLSSRKWLETDFQYLVRCQRAAVASKICQAASMSAANGILTVLQVWNGSCTPDKLISLGVLGPGGHSKACVQQSSRVQFQIHIFATTISQMV</sequence>
<evidence type="ECO:0000256" key="2">
    <source>
        <dbReference type="ARBA" id="ARBA00023002"/>
    </source>
</evidence>
<dbReference type="Gene3D" id="3.40.50.720">
    <property type="entry name" value="NAD(P)-binding Rossmann-like Domain"/>
    <property type="match status" value="1"/>
</dbReference>
<evidence type="ECO:0000313" key="4">
    <source>
        <dbReference type="Proteomes" id="UP000472264"/>
    </source>
</evidence>
<protein>
    <submittedName>
        <fullName evidence="3">Malate dehydrogenase 1B, NAD (soluble)</fullName>
    </submittedName>
</protein>
<organism evidence="3 4">
    <name type="scientific">Echeneis naucrates</name>
    <name type="common">Live sharksucker</name>
    <dbReference type="NCBI Taxonomy" id="173247"/>
    <lineage>
        <taxon>Eukaryota</taxon>
        <taxon>Metazoa</taxon>
        <taxon>Chordata</taxon>
        <taxon>Craniata</taxon>
        <taxon>Vertebrata</taxon>
        <taxon>Euteleostomi</taxon>
        <taxon>Actinopterygii</taxon>
        <taxon>Neopterygii</taxon>
        <taxon>Teleostei</taxon>
        <taxon>Neoteleostei</taxon>
        <taxon>Acanthomorphata</taxon>
        <taxon>Carangaria</taxon>
        <taxon>Carangiformes</taxon>
        <taxon>Echeneidae</taxon>
        <taxon>Echeneis</taxon>
    </lineage>
</organism>
<keyword evidence="4" id="KW-1185">Reference proteome</keyword>
<comment type="similarity">
    <text evidence="1">Belongs to the LDH/MDH superfamily. MDH type 2 family.</text>
</comment>
<evidence type="ECO:0000256" key="1">
    <source>
        <dbReference type="ARBA" id="ARBA00009613"/>
    </source>
</evidence>
<dbReference type="SUPFAM" id="SSF56327">
    <property type="entry name" value="LDH C-terminal domain-like"/>
    <property type="match status" value="1"/>
</dbReference>
<dbReference type="SUPFAM" id="SSF51735">
    <property type="entry name" value="NAD(P)-binding Rossmann-fold domains"/>
    <property type="match status" value="1"/>
</dbReference>
<reference evidence="3" key="1">
    <citation type="submission" date="2021-04" db="EMBL/GenBank/DDBJ databases">
        <authorList>
            <consortium name="Wellcome Sanger Institute Data Sharing"/>
        </authorList>
    </citation>
    <scope>NUCLEOTIDE SEQUENCE [LARGE SCALE GENOMIC DNA]</scope>
</reference>